<evidence type="ECO:0000259" key="6">
    <source>
        <dbReference type="SMART" id="SM00892"/>
    </source>
</evidence>
<reference evidence="7" key="2">
    <citation type="submission" date="2023-04" db="EMBL/GenBank/DDBJ databases">
        <title>Aspergillus oryzae NBRC 4228.</title>
        <authorList>
            <person name="Ichikawa N."/>
            <person name="Sato H."/>
            <person name="Tonouchi N."/>
        </authorList>
    </citation>
    <scope>NUCLEOTIDE SEQUENCE</scope>
    <source>
        <strain evidence="7">NBRC 4228</strain>
    </source>
</reference>
<protein>
    <submittedName>
        <fullName evidence="8">DNA/RNA non-specific endonuclease</fullName>
    </submittedName>
    <submittedName>
        <fullName evidence="7">Unnamed protein product</fullName>
    </submittedName>
</protein>
<organism evidence="8 9">
    <name type="scientific">Aspergillus oryzae</name>
    <name type="common">Yellow koji mold</name>
    <dbReference type="NCBI Taxonomy" id="5062"/>
    <lineage>
        <taxon>Eukaryota</taxon>
        <taxon>Fungi</taxon>
        <taxon>Dikarya</taxon>
        <taxon>Ascomycota</taxon>
        <taxon>Pezizomycotina</taxon>
        <taxon>Eurotiomycetes</taxon>
        <taxon>Eurotiomycetidae</taxon>
        <taxon>Eurotiales</taxon>
        <taxon>Aspergillaceae</taxon>
        <taxon>Aspergillus</taxon>
        <taxon>Aspergillus subgen. Circumdati</taxon>
    </lineage>
</organism>
<proteinExistence type="inferred from homology"/>
<feature type="active site" description="Proton acceptor" evidence="2">
    <location>
        <position position="165"/>
    </location>
</feature>
<dbReference type="SUPFAM" id="SSF54060">
    <property type="entry name" value="His-Me finger endonucleases"/>
    <property type="match status" value="1"/>
</dbReference>
<dbReference type="Pfam" id="PF01223">
    <property type="entry name" value="Endonuclease_NS"/>
    <property type="match status" value="1"/>
</dbReference>
<dbReference type="InterPro" id="IPR020821">
    <property type="entry name" value="ENPP1-3/EXOG-like_nuc-like"/>
</dbReference>
<dbReference type="InterPro" id="IPR001604">
    <property type="entry name" value="Endo_G_ENPP1-like_dom"/>
</dbReference>
<evidence type="ECO:0000259" key="5">
    <source>
        <dbReference type="SMART" id="SM00477"/>
    </source>
</evidence>
<evidence type="ECO:0000256" key="2">
    <source>
        <dbReference type="PIRSR" id="PIRSR640255-1"/>
    </source>
</evidence>
<dbReference type="InterPro" id="IPR044929">
    <property type="entry name" value="DNA/RNA_non-sp_Endonuclease_sf"/>
</dbReference>
<dbReference type="EMBL" id="BSYA01000105">
    <property type="protein sequence ID" value="GMG32706.1"/>
    <property type="molecule type" value="Genomic_DNA"/>
</dbReference>
<dbReference type="SMART" id="SM00477">
    <property type="entry name" value="NUC"/>
    <property type="match status" value="1"/>
</dbReference>
<keyword evidence="8" id="KW-0540">Nuclease</keyword>
<dbReference type="InterPro" id="IPR040255">
    <property type="entry name" value="Non-specific_endonuclease"/>
</dbReference>
<dbReference type="PANTHER" id="PTHR13966">
    <property type="entry name" value="ENDONUCLEASE RELATED"/>
    <property type="match status" value="1"/>
</dbReference>
<evidence type="ECO:0000256" key="3">
    <source>
        <dbReference type="PIRSR" id="PIRSR640255-2"/>
    </source>
</evidence>
<name>A0A1S9D7P7_ASPOZ</name>
<dbReference type="GO" id="GO:0005634">
    <property type="term" value="C:nucleus"/>
    <property type="evidence" value="ECO:0007669"/>
    <property type="project" value="TreeGrafter"/>
</dbReference>
<sequence>MSGVKQAAIAAASAAAGAGAAFLYTSTVQPRQPQPIKPEPTLEIIPPESPGITPIPDIRTKSLPVQAPPPGLMITSSISPKVKPEDIRNYGHPGPVADELKALSLYGAYDRRTRNPLWVAEHITRESVAQINATRKNKFREDLSIPKIFRAKVSDYVKCGYDRGHQVPAQDAIWSQKAIDDTFKMSNMCPQVGKGFNSGYWRLFEDFCRNLTSTYPSVRIVTGPLYLPRQGDDGKWRVSYEVIGSKEVPGAEEISEREDHNFAPNVAVPTHFFKIIYGEKEPIDEDGNECSTGEVALGAFVLPNAVIDNNKKLADFEVDVAHIERASGLEFVKKLDPKRQTRLCEEVECGFLVKQMNDKMKPKL</sequence>
<keyword evidence="8" id="KW-0255">Endonuclease</keyword>
<keyword evidence="8" id="KW-0378">Hydrolase</keyword>
<dbReference type="GO" id="GO:0005743">
    <property type="term" value="C:mitochondrial inner membrane"/>
    <property type="evidence" value="ECO:0007669"/>
    <property type="project" value="TreeGrafter"/>
</dbReference>
<accession>A0A1S9D7P7</accession>
<keyword evidence="3" id="KW-0479">Metal-binding</keyword>
<dbReference type="Proteomes" id="UP001165205">
    <property type="component" value="Unassembled WGS sequence"/>
</dbReference>
<dbReference type="InterPro" id="IPR044925">
    <property type="entry name" value="His-Me_finger_sf"/>
</dbReference>
<feature type="binding site" evidence="3">
    <location>
        <position position="197"/>
    </location>
    <ligand>
        <name>Mg(2+)</name>
        <dbReference type="ChEBI" id="CHEBI:18420"/>
        <note>catalytic</note>
    </ligand>
</feature>
<dbReference type="EMBL" id="MKZY01000010">
    <property type="protein sequence ID" value="OOO05049.1"/>
    <property type="molecule type" value="Genomic_DNA"/>
</dbReference>
<comment type="similarity">
    <text evidence="1">Belongs to the DNA/RNA non-specific endonuclease family.</text>
</comment>
<dbReference type="PANTHER" id="PTHR13966:SF5">
    <property type="entry name" value="ENDONUCLEASE G, MITOCHONDRIAL"/>
    <property type="match status" value="1"/>
</dbReference>
<feature type="region of interest" description="Disordered" evidence="4">
    <location>
        <begin position="29"/>
        <end position="50"/>
    </location>
</feature>
<dbReference type="SMART" id="SM00892">
    <property type="entry name" value="Endonuclease_NS"/>
    <property type="match status" value="1"/>
</dbReference>
<dbReference type="OrthoDB" id="5418055at2759"/>
<dbReference type="GO" id="GO:0004521">
    <property type="term" value="F:RNA endonuclease activity"/>
    <property type="evidence" value="ECO:0007669"/>
    <property type="project" value="TreeGrafter"/>
</dbReference>
<evidence type="ECO:0000313" key="8">
    <source>
        <dbReference type="EMBL" id="OOO05049.1"/>
    </source>
</evidence>
<comment type="caution">
    <text evidence="8">The sequence shown here is derived from an EMBL/GenBank/DDBJ whole genome shotgun (WGS) entry which is preliminary data.</text>
</comment>
<feature type="domain" description="DNA/RNA non-specific endonuclease/pyrophosphatase/phosphodiesterase" evidence="6">
    <location>
        <begin position="101"/>
        <end position="338"/>
    </location>
</feature>
<evidence type="ECO:0000256" key="4">
    <source>
        <dbReference type="SAM" id="MobiDB-lite"/>
    </source>
</evidence>
<dbReference type="AlphaFoldDB" id="A0A1S9D7P7"/>
<feature type="domain" description="ENPP1-3/EXOG-like endonuclease/phosphodiesterase" evidence="5">
    <location>
        <begin position="102"/>
        <end position="338"/>
    </location>
</feature>
<dbReference type="eggNOG" id="KOG3721">
    <property type="taxonomic scope" value="Eukaryota"/>
</dbReference>
<dbReference type="VEuPathDB" id="FungiDB:AO090138000089"/>
<evidence type="ECO:0000256" key="1">
    <source>
        <dbReference type="ARBA" id="ARBA00010052"/>
    </source>
</evidence>
<dbReference type="CDD" id="cd00091">
    <property type="entry name" value="NUC"/>
    <property type="match status" value="1"/>
</dbReference>
<dbReference type="GO" id="GO:0046872">
    <property type="term" value="F:metal ion binding"/>
    <property type="evidence" value="ECO:0007669"/>
    <property type="project" value="UniProtKB-KW"/>
</dbReference>
<gene>
    <name evidence="7" type="ORF">Aory04_000837500</name>
    <name evidence="8" type="ORF">OAory_01113860</name>
</gene>
<reference evidence="8 9" key="1">
    <citation type="submission" date="2016-10" db="EMBL/GenBank/DDBJ databases">
        <title>Genome sequencing of Aspergillus oryzae BCC7051.</title>
        <authorList>
            <person name="Thammarongtham C."/>
            <person name="Vorapreeda T."/>
            <person name="Nookaew I."/>
            <person name="Srisuk T."/>
            <person name="Land M."/>
            <person name="Jeennor S."/>
            <person name="Laoteng K."/>
        </authorList>
    </citation>
    <scope>NUCLEOTIDE SEQUENCE [LARGE SCALE GENOMIC DNA]</scope>
    <source>
        <strain evidence="8 9">BCC7051</strain>
    </source>
</reference>
<dbReference type="Proteomes" id="UP000190312">
    <property type="component" value="Unassembled WGS sequence"/>
</dbReference>
<dbReference type="GO" id="GO:0006309">
    <property type="term" value="P:apoptotic DNA fragmentation"/>
    <property type="evidence" value="ECO:0007669"/>
    <property type="project" value="TreeGrafter"/>
</dbReference>
<dbReference type="GO" id="GO:0000014">
    <property type="term" value="F:single-stranded DNA endodeoxyribonuclease activity"/>
    <property type="evidence" value="ECO:0007669"/>
    <property type="project" value="TreeGrafter"/>
</dbReference>
<dbReference type="GO" id="GO:0003676">
    <property type="term" value="F:nucleic acid binding"/>
    <property type="evidence" value="ECO:0007669"/>
    <property type="project" value="InterPro"/>
</dbReference>
<evidence type="ECO:0000313" key="9">
    <source>
        <dbReference type="Proteomes" id="UP000190312"/>
    </source>
</evidence>
<evidence type="ECO:0000313" key="7">
    <source>
        <dbReference type="EMBL" id="GMG32706.1"/>
    </source>
</evidence>
<dbReference type="Gene3D" id="3.40.570.10">
    <property type="entry name" value="Extracellular Endonuclease, subunit A"/>
    <property type="match status" value="1"/>
</dbReference>